<dbReference type="Pfam" id="PF00144">
    <property type="entry name" value="Beta-lactamase"/>
    <property type="match status" value="1"/>
</dbReference>
<dbReference type="RefSeq" id="WP_200818808.1">
    <property type="nucleotide sequence ID" value="NZ_CP049246.1"/>
</dbReference>
<dbReference type="SUPFAM" id="SSF56601">
    <property type="entry name" value="beta-lactamase/transpeptidase-like"/>
    <property type="match status" value="1"/>
</dbReference>
<dbReference type="AlphaFoldDB" id="A0A1H6AAU9"/>
<dbReference type="InterPro" id="IPR050491">
    <property type="entry name" value="AmpC-like"/>
</dbReference>
<dbReference type="Proteomes" id="UP000236731">
    <property type="component" value="Unassembled WGS sequence"/>
</dbReference>
<evidence type="ECO:0000313" key="3">
    <source>
        <dbReference type="Proteomes" id="UP000236731"/>
    </source>
</evidence>
<feature type="domain" description="Beta-lactamase-related" evidence="1">
    <location>
        <begin position="60"/>
        <end position="372"/>
    </location>
</feature>
<proteinExistence type="predicted"/>
<name>A0A1H6AAU9_9SPHI</name>
<dbReference type="PANTHER" id="PTHR46825:SF9">
    <property type="entry name" value="BETA-LACTAMASE-RELATED DOMAIN-CONTAINING PROTEIN"/>
    <property type="match status" value="1"/>
</dbReference>
<protein>
    <submittedName>
        <fullName evidence="2">CubicO group peptidase, beta-lactamase class C family</fullName>
    </submittedName>
</protein>
<dbReference type="EMBL" id="FNUT01000008">
    <property type="protein sequence ID" value="SEG45492.1"/>
    <property type="molecule type" value="Genomic_DNA"/>
</dbReference>
<dbReference type="PANTHER" id="PTHR46825">
    <property type="entry name" value="D-ALANYL-D-ALANINE-CARBOXYPEPTIDASE/ENDOPEPTIDASE AMPH"/>
    <property type="match status" value="1"/>
</dbReference>
<sequence>MIEIKSISIKNALIILGFGAMTMMSCSSPEAKEKQVKVDQGKKDSIALLYDPANADKQIEAFMQNLHKKSAFNGNVLVAKQGKILYEGSFGWADYLLKDSLNIKSQFELASASKPITAIGVMKLIEDGKLKMENTVNDFYPDFPFPGITIKQLLSHRSGLPNYVYFSEDVWPDRKKAMTNQDAMNLLIEHKPNRYGAPDGRFHYNNSNYMVLGAIVEKVTGQDFAVYMKEKVFDPAGMKNTAVYSKAVYEKIPTKVIGHDRTWRRSVVQNYQDGPVGDKGIYSTVEDMYLLDLAIKDGRMLQKATLDSMYIPRSDAKRSLFSYGYGWRTFSPPGNPIVYHTGWWHGFKSLYVRDLKNDVTIVLLTNMANGSLNHLDDLYKILEMPILRQNAYNASGELVN</sequence>
<dbReference type="InterPro" id="IPR012338">
    <property type="entry name" value="Beta-lactam/transpept-like"/>
</dbReference>
<evidence type="ECO:0000259" key="1">
    <source>
        <dbReference type="Pfam" id="PF00144"/>
    </source>
</evidence>
<organism evidence="2 3">
    <name type="scientific">Sphingobacterium lactis</name>
    <dbReference type="NCBI Taxonomy" id="797291"/>
    <lineage>
        <taxon>Bacteria</taxon>
        <taxon>Pseudomonadati</taxon>
        <taxon>Bacteroidota</taxon>
        <taxon>Sphingobacteriia</taxon>
        <taxon>Sphingobacteriales</taxon>
        <taxon>Sphingobacteriaceae</taxon>
        <taxon>Sphingobacterium</taxon>
    </lineage>
</organism>
<gene>
    <name evidence="2" type="ORF">SAMN05421877_10843</name>
</gene>
<evidence type="ECO:0000313" key="2">
    <source>
        <dbReference type="EMBL" id="SEG45492.1"/>
    </source>
</evidence>
<reference evidence="3" key="1">
    <citation type="submission" date="2016-10" db="EMBL/GenBank/DDBJ databases">
        <authorList>
            <person name="Varghese N."/>
            <person name="Submissions S."/>
        </authorList>
    </citation>
    <scope>NUCLEOTIDE SEQUENCE [LARGE SCALE GENOMIC DNA]</scope>
    <source>
        <strain evidence="3">DSM 22361</strain>
    </source>
</reference>
<dbReference type="Gene3D" id="3.40.710.10">
    <property type="entry name" value="DD-peptidase/beta-lactamase superfamily"/>
    <property type="match status" value="1"/>
</dbReference>
<accession>A0A1H6AAU9</accession>
<keyword evidence="3" id="KW-1185">Reference proteome</keyword>
<dbReference type="PROSITE" id="PS51257">
    <property type="entry name" value="PROKAR_LIPOPROTEIN"/>
    <property type="match status" value="1"/>
</dbReference>
<dbReference type="InterPro" id="IPR001466">
    <property type="entry name" value="Beta-lactam-related"/>
</dbReference>